<dbReference type="Pfam" id="PF01061">
    <property type="entry name" value="ABC2_membrane"/>
    <property type="match status" value="1"/>
</dbReference>
<dbReference type="PANTHER" id="PTHR30413">
    <property type="entry name" value="INNER MEMBRANE TRANSPORT PERMEASE"/>
    <property type="match status" value="1"/>
</dbReference>
<dbReference type="AlphaFoldDB" id="A0A5Q4VG02"/>
<dbReference type="PANTHER" id="PTHR30413:SF10">
    <property type="entry name" value="CAPSULE POLYSACCHARIDE EXPORT INNER-MEMBRANE PROTEIN CTRC"/>
    <property type="match status" value="1"/>
</dbReference>
<dbReference type="GO" id="GO:0015774">
    <property type="term" value="P:polysaccharide transport"/>
    <property type="evidence" value="ECO:0007669"/>
    <property type="project" value="UniProtKB-KW"/>
</dbReference>
<comment type="subcellular location">
    <subcellularLocation>
        <location evidence="1 9">Cell membrane</location>
        <topology evidence="1 9">Multi-pass membrane protein</topology>
    </subcellularLocation>
</comment>
<dbReference type="RefSeq" id="WP_139447394.1">
    <property type="nucleotide sequence ID" value="NZ_VDMB01000005.1"/>
</dbReference>
<dbReference type="InterPro" id="IPR013525">
    <property type="entry name" value="ABC2_TM"/>
</dbReference>
<dbReference type="Proteomes" id="UP000321899">
    <property type="component" value="Unassembled WGS sequence"/>
</dbReference>
<keyword evidence="5 9" id="KW-0812">Transmembrane</keyword>
<feature type="transmembrane region" description="Helical" evidence="9">
    <location>
        <begin position="185"/>
        <end position="203"/>
    </location>
</feature>
<keyword evidence="6 9" id="KW-1133">Transmembrane helix</keyword>
<evidence type="ECO:0000256" key="5">
    <source>
        <dbReference type="ARBA" id="ARBA00022692"/>
    </source>
</evidence>
<comment type="similarity">
    <text evidence="2 9">Belongs to the ABC-2 integral membrane protein family.</text>
</comment>
<feature type="transmembrane region" description="Helical" evidence="9">
    <location>
        <begin position="150"/>
        <end position="178"/>
    </location>
</feature>
<evidence type="ECO:0000313" key="11">
    <source>
        <dbReference type="EMBL" id="TYT75297.1"/>
    </source>
</evidence>
<dbReference type="EMBL" id="VDMB01000005">
    <property type="protein sequence ID" value="TYT75297.1"/>
    <property type="molecule type" value="Genomic_DNA"/>
</dbReference>
<evidence type="ECO:0000256" key="7">
    <source>
        <dbReference type="ARBA" id="ARBA00023047"/>
    </source>
</evidence>
<keyword evidence="7" id="KW-0762">Sugar transport</keyword>
<protein>
    <recommendedName>
        <fullName evidence="9">Transport permease protein</fullName>
    </recommendedName>
</protein>
<feature type="transmembrane region" description="Helical" evidence="9">
    <location>
        <begin position="240"/>
        <end position="259"/>
    </location>
</feature>
<keyword evidence="3 9" id="KW-0813">Transport</keyword>
<feature type="transmembrane region" description="Helical" evidence="9">
    <location>
        <begin position="115"/>
        <end position="144"/>
    </location>
</feature>
<organism evidence="11 12">
    <name type="scientific">Desulfobotulus mexicanus</name>
    <dbReference type="NCBI Taxonomy" id="2586642"/>
    <lineage>
        <taxon>Bacteria</taxon>
        <taxon>Pseudomonadati</taxon>
        <taxon>Thermodesulfobacteriota</taxon>
        <taxon>Desulfobacteria</taxon>
        <taxon>Desulfobacterales</taxon>
        <taxon>Desulfobacteraceae</taxon>
        <taxon>Desulfobotulus</taxon>
    </lineage>
</organism>
<evidence type="ECO:0000256" key="9">
    <source>
        <dbReference type="RuleBase" id="RU361157"/>
    </source>
</evidence>
<evidence type="ECO:0000256" key="2">
    <source>
        <dbReference type="ARBA" id="ARBA00007783"/>
    </source>
</evidence>
<evidence type="ECO:0000313" key="12">
    <source>
        <dbReference type="Proteomes" id="UP000321899"/>
    </source>
</evidence>
<gene>
    <name evidence="11" type="ORF">FIM25_06230</name>
</gene>
<comment type="caution">
    <text evidence="11">The sequence shown here is derived from an EMBL/GenBank/DDBJ whole genome shotgun (WGS) entry which is preliminary data.</text>
</comment>
<evidence type="ECO:0000259" key="10">
    <source>
        <dbReference type="PROSITE" id="PS51012"/>
    </source>
</evidence>
<dbReference type="GO" id="GO:0005886">
    <property type="term" value="C:plasma membrane"/>
    <property type="evidence" value="ECO:0007669"/>
    <property type="project" value="UniProtKB-SubCell"/>
</dbReference>
<evidence type="ECO:0000256" key="3">
    <source>
        <dbReference type="ARBA" id="ARBA00022448"/>
    </source>
</evidence>
<evidence type="ECO:0000256" key="1">
    <source>
        <dbReference type="ARBA" id="ARBA00004651"/>
    </source>
</evidence>
<dbReference type="PROSITE" id="PS51012">
    <property type="entry name" value="ABC_TM2"/>
    <property type="match status" value="1"/>
</dbReference>
<keyword evidence="8 9" id="KW-0472">Membrane</keyword>
<dbReference type="GO" id="GO:0140359">
    <property type="term" value="F:ABC-type transporter activity"/>
    <property type="evidence" value="ECO:0007669"/>
    <property type="project" value="InterPro"/>
</dbReference>
<reference evidence="11 12" key="1">
    <citation type="submission" date="2019-06" db="EMBL/GenBank/DDBJ databases">
        <title>Desulfobotulus mexicanus sp. nov., a novel sulfate-reducing bacterium isolated from the sediment of an alkaline crater lake in Mexico.</title>
        <authorList>
            <person name="Hirschler-Rea A."/>
        </authorList>
    </citation>
    <scope>NUCLEOTIDE SEQUENCE [LARGE SCALE GENOMIC DNA]</scope>
    <source>
        <strain evidence="11 12">PAR22N</strain>
    </source>
</reference>
<keyword evidence="4 9" id="KW-1003">Cell membrane</keyword>
<feature type="domain" description="ABC transmembrane type-2" evidence="10">
    <location>
        <begin position="38"/>
        <end position="262"/>
    </location>
</feature>
<dbReference type="GO" id="GO:0015920">
    <property type="term" value="P:lipopolysaccharide transport"/>
    <property type="evidence" value="ECO:0007669"/>
    <property type="project" value="TreeGrafter"/>
</dbReference>
<feature type="transmembrane region" description="Helical" evidence="9">
    <location>
        <begin position="41"/>
        <end position="61"/>
    </location>
</feature>
<evidence type="ECO:0000256" key="8">
    <source>
        <dbReference type="ARBA" id="ARBA00023136"/>
    </source>
</evidence>
<dbReference type="InterPro" id="IPR047817">
    <property type="entry name" value="ABC2_TM_bact-type"/>
</dbReference>
<keyword evidence="12" id="KW-1185">Reference proteome</keyword>
<accession>A0A5Q4VG02</accession>
<proteinExistence type="inferred from homology"/>
<evidence type="ECO:0000256" key="4">
    <source>
        <dbReference type="ARBA" id="ARBA00022475"/>
    </source>
</evidence>
<dbReference type="OrthoDB" id="9786910at2"/>
<keyword evidence="7" id="KW-0625">Polysaccharide transport</keyword>
<sequence length="270" mass="30843">MEIPPYSKWVPKFPWAYSFFILSSIRNEIKIRFARSRFGGIWLILNPLAQVAIFAFILSAVLSAKLPGIDNRYAYAIYLTAGILAWNLFTEIVNRCLTLFIDNANLMKKVAFPRIVLPLIVMGSAIFNNFLLFMAILFIFAFLGHMPTLYILWLPFLMVLTVLFATGTGLILGILNVFIRDLNQVVPIALQLLFWFTPIVYPAEIIPEKLQPWLHFNPLFTITEAYHSILVYQRAPQTGGILLLCIFTCLTLVAALFLFRKASREMVDVL</sequence>
<feature type="transmembrane region" description="Helical" evidence="9">
    <location>
        <begin position="73"/>
        <end position="94"/>
    </location>
</feature>
<name>A0A5Q4VG02_9BACT</name>
<evidence type="ECO:0000256" key="6">
    <source>
        <dbReference type="ARBA" id="ARBA00022989"/>
    </source>
</evidence>